<dbReference type="GeneID" id="19326707"/>
<dbReference type="GO" id="GO:0035673">
    <property type="term" value="F:oligopeptide transmembrane transporter activity"/>
    <property type="evidence" value="ECO:0007669"/>
    <property type="project" value="InterPro"/>
</dbReference>
<keyword evidence="4 10" id="KW-0812">Transmembrane</keyword>
<sequence>MSAAAAHGDSIIVGALNPVEGKVVPVPTHPAINEKVRLPAEDAANKDGAGDSEIKPATPSNEGDHDGDHEKDDGSEDVIIITGADAAEHLLPLRDDFEPALTFRSLFLATVLSAFQAVMSQIYYFKPTQVVISGTFIVLIAYFLGKAWAAALPRGDKFEARWRQKNGDGKLPGYISVIRFINPGPWNLKEHAICAITATSASNASASVTVFAAQDLFYDLPLSATTVILSVISIGLFGYGICGIMRPIAVWHVDAVYWSTLPTVKTLQGLHWQDLKHSKPLRYFWYAFGTMFIYEFFPAYIWPWLNSVSVPCLAAMHATGDKAAVLTNLFGGATNNEGLGLFSVSFDWQYITSFNTSLPLKLQAHAAFGYFICFIAMVGIYYTNGWKAKSQPFMSTRLRSEDGSAYPVSEVFTGGILNKEAFATYGVPRLTGTFAYAMFMANAAIGALVAHCFLFWGGDVVRAYKSARSGRYDDRHHAHMAKHYKETPWWWYVAILVFSFVLGLVVVIKENITLPAWAYVVSLLLGIFIAPLSTILYSRYGNGIATNNLSKMLAGLMLPERPVGNMYFAAWSHNVISNAVTLSNDLKMGEYLKIPPRAMFLTQVYGTILGGFVNYAVMISVVSGNRELLRDSNGNSSWSGAAIQSYNTNATSWALAKYLYKAGTEYEMVPIGLGIGFGIVAVHRVFVYFVPKIRGFSTDEINMPQFIHQVITGFFTQFYLRNYRPRIFKDYSYLVTGAWDGASLTALFILSFAVFGAGGKSRPFPTWWGNNADGYYDLCPTGE</sequence>
<feature type="compositionally biased region" description="Basic and acidic residues" evidence="9">
    <location>
        <begin position="62"/>
        <end position="72"/>
    </location>
</feature>
<feature type="transmembrane region" description="Helical" evidence="10">
    <location>
        <begin position="283"/>
        <end position="301"/>
    </location>
</feature>
<feature type="transmembrane region" description="Helical" evidence="10">
    <location>
        <begin position="489"/>
        <end position="509"/>
    </location>
</feature>
<dbReference type="eggNOG" id="KOG2262">
    <property type="taxonomic scope" value="Eukaryota"/>
</dbReference>
<dbReference type="Pfam" id="PF03169">
    <property type="entry name" value="OPT"/>
    <property type="match status" value="1"/>
</dbReference>
<feature type="transmembrane region" description="Helical" evidence="10">
    <location>
        <begin position="668"/>
        <end position="690"/>
    </location>
</feature>
<feature type="transmembrane region" description="Helical" evidence="10">
    <location>
        <begin position="101"/>
        <end position="124"/>
    </location>
</feature>
<accession>R8BGC7</accession>
<evidence type="ECO:0000256" key="2">
    <source>
        <dbReference type="ARBA" id="ARBA00008807"/>
    </source>
</evidence>
<evidence type="ECO:0000256" key="8">
    <source>
        <dbReference type="ARBA" id="ARBA00023136"/>
    </source>
</evidence>
<evidence type="ECO:0000256" key="1">
    <source>
        <dbReference type="ARBA" id="ARBA00004141"/>
    </source>
</evidence>
<evidence type="ECO:0000313" key="12">
    <source>
        <dbReference type="Proteomes" id="UP000014074"/>
    </source>
</evidence>
<evidence type="ECO:0000256" key="7">
    <source>
        <dbReference type="ARBA" id="ARBA00022989"/>
    </source>
</evidence>
<feature type="compositionally biased region" description="Basic and acidic residues" evidence="9">
    <location>
        <begin position="36"/>
        <end position="54"/>
    </location>
</feature>
<evidence type="ECO:0000256" key="9">
    <source>
        <dbReference type="SAM" id="MobiDB-lite"/>
    </source>
</evidence>
<dbReference type="InterPro" id="IPR004813">
    <property type="entry name" value="OPT"/>
</dbReference>
<dbReference type="HOGENOM" id="CLU_004965_3_0_1"/>
<reference evidence="12" key="1">
    <citation type="journal article" date="2013" name="Genome Announc.">
        <title>Draft genome sequence of the ascomycete Phaeoacremonium aleophilum strain UCR-PA7, a causal agent of the esca disease complex in grapevines.</title>
        <authorList>
            <person name="Blanco-Ulate B."/>
            <person name="Rolshausen P."/>
            <person name="Cantu D."/>
        </authorList>
    </citation>
    <scope>NUCLEOTIDE SEQUENCE [LARGE SCALE GENOMIC DNA]</scope>
    <source>
        <strain evidence="12">UCR-PA7</strain>
    </source>
</reference>
<feature type="transmembrane region" description="Helical" evidence="10">
    <location>
        <begin position="598"/>
        <end position="622"/>
    </location>
</feature>
<feature type="transmembrane region" description="Helical" evidence="10">
    <location>
        <begin position="130"/>
        <end position="152"/>
    </location>
</feature>
<keyword evidence="7 10" id="KW-1133">Transmembrane helix</keyword>
<keyword evidence="3" id="KW-0813">Transport</keyword>
<keyword evidence="6" id="KW-0653">Protein transport</keyword>
<comment type="similarity">
    <text evidence="2">Belongs to the oligopeptide OPT transporter family.</text>
</comment>
<dbReference type="KEGG" id="tmn:UCRPA7_6087"/>
<feature type="transmembrane region" description="Helical" evidence="10">
    <location>
        <begin position="362"/>
        <end position="382"/>
    </location>
</feature>
<evidence type="ECO:0000256" key="4">
    <source>
        <dbReference type="ARBA" id="ARBA00022692"/>
    </source>
</evidence>
<protein>
    <submittedName>
        <fullName evidence="11">Putative opt oligopeptide transporter protein</fullName>
    </submittedName>
</protein>
<organism evidence="11 12">
    <name type="scientific">Phaeoacremonium minimum (strain UCR-PA7)</name>
    <name type="common">Esca disease fungus</name>
    <name type="synonym">Togninia minima</name>
    <dbReference type="NCBI Taxonomy" id="1286976"/>
    <lineage>
        <taxon>Eukaryota</taxon>
        <taxon>Fungi</taxon>
        <taxon>Dikarya</taxon>
        <taxon>Ascomycota</taxon>
        <taxon>Pezizomycotina</taxon>
        <taxon>Sordariomycetes</taxon>
        <taxon>Sordariomycetidae</taxon>
        <taxon>Togniniales</taxon>
        <taxon>Togniniaceae</taxon>
        <taxon>Phaeoacremonium</taxon>
    </lineage>
</organism>
<dbReference type="AlphaFoldDB" id="R8BGC7"/>
<evidence type="ECO:0000256" key="3">
    <source>
        <dbReference type="ARBA" id="ARBA00022448"/>
    </source>
</evidence>
<dbReference type="NCBIfam" id="TIGR00728">
    <property type="entry name" value="OPT_sfam"/>
    <property type="match status" value="1"/>
</dbReference>
<feature type="region of interest" description="Disordered" evidence="9">
    <location>
        <begin position="36"/>
        <end position="74"/>
    </location>
</feature>
<feature type="transmembrane region" description="Helical" evidence="10">
    <location>
        <begin position="220"/>
        <end position="242"/>
    </location>
</feature>
<dbReference type="PANTHER" id="PTHR22601">
    <property type="entry name" value="ISP4 LIKE PROTEIN"/>
    <property type="match status" value="1"/>
</dbReference>
<evidence type="ECO:0000313" key="11">
    <source>
        <dbReference type="EMBL" id="EON98363.1"/>
    </source>
</evidence>
<evidence type="ECO:0000256" key="5">
    <source>
        <dbReference type="ARBA" id="ARBA00022856"/>
    </source>
</evidence>
<feature type="transmembrane region" description="Helical" evidence="10">
    <location>
        <begin position="731"/>
        <end position="755"/>
    </location>
</feature>
<gene>
    <name evidence="11" type="ORF">UCRPA7_6087</name>
</gene>
<comment type="subcellular location">
    <subcellularLocation>
        <location evidence="1">Membrane</location>
        <topology evidence="1">Multi-pass membrane protein</topology>
    </subcellularLocation>
</comment>
<name>R8BGC7_PHAM7</name>
<feature type="transmembrane region" description="Helical" evidence="10">
    <location>
        <begin position="516"/>
        <end position="537"/>
    </location>
</feature>
<keyword evidence="12" id="KW-1185">Reference proteome</keyword>
<dbReference type="OrthoDB" id="9986677at2759"/>
<evidence type="ECO:0000256" key="10">
    <source>
        <dbReference type="SAM" id="Phobius"/>
    </source>
</evidence>
<dbReference type="GO" id="GO:0015031">
    <property type="term" value="P:protein transport"/>
    <property type="evidence" value="ECO:0007669"/>
    <property type="project" value="UniProtKB-KW"/>
</dbReference>
<keyword evidence="5" id="KW-0571">Peptide transport</keyword>
<feature type="transmembrane region" description="Helical" evidence="10">
    <location>
        <begin position="434"/>
        <end position="456"/>
    </location>
</feature>
<proteinExistence type="inferred from homology"/>
<dbReference type="GO" id="GO:0016020">
    <property type="term" value="C:membrane"/>
    <property type="evidence" value="ECO:0007669"/>
    <property type="project" value="UniProtKB-SubCell"/>
</dbReference>
<evidence type="ECO:0000256" key="6">
    <source>
        <dbReference type="ARBA" id="ARBA00022927"/>
    </source>
</evidence>
<dbReference type="RefSeq" id="XP_007916819.1">
    <property type="nucleotide sequence ID" value="XM_007918628.1"/>
</dbReference>
<keyword evidence="8 10" id="KW-0472">Membrane</keyword>
<dbReference type="Proteomes" id="UP000014074">
    <property type="component" value="Unassembled WGS sequence"/>
</dbReference>
<dbReference type="EMBL" id="KB933218">
    <property type="protein sequence ID" value="EON98363.1"/>
    <property type="molecule type" value="Genomic_DNA"/>
</dbReference>
<dbReference type="InterPro" id="IPR004648">
    <property type="entry name" value="Oligpept_transpt"/>
</dbReference>